<proteinExistence type="predicted"/>
<gene>
    <name evidence="2" type="ORF">TVY486_1103240</name>
</gene>
<sequence>MRSKGKWTREGPTLPLAGVTDYFTTVPPAAGGFKRLKEVCGVVAYSIHIQLMPLLASSLVTVAAIVAMRLVSLCGGRDCRADWTFGCLYLCFKEDSRGALLRMHVFTQLNY</sequence>
<reference evidence="2" key="1">
    <citation type="journal article" date="2012" name="Proc. Natl. Acad. Sci. U.S.A.">
        <title>Antigenic diversity is generated by distinct evolutionary mechanisms in African trypanosome species.</title>
        <authorList>
            <person name="Jackson A.P."/>
            <person name="Berry A."/>
            <person name="Aslett M."/>
            <person name="Allison H.C."/>
            <person name="Burton P."/>
            <person name="Vavrova-Anderson J."/>
            <person name="Brown R."/>
            <person name="Browne H."/>
            <person name="Corton N."/>
            <person name="Hauser H."/>
            <person name="Gamble J."/>
            <person name="Gilderthorp R."/>
            <person name="Marcello L."/>
            <person name="McQuillan J."/>
            <person name="Otto T.D."/>
            <person name="Quail M.A."/>
            <person name="Sanders M.J."/>
            <person name="van Tonder A."/>
            <person name="Ginger M.L."/>
            <person name="Field M.C."/>
            <person name="Barry J.D."/>
            <person name="Hertz-Fowler C."/>
            <person name="Berriman M."/>
        </authorList>
    </citation>
    <scope>NUCLEOTIDE SEQUENCE</scope>
    <source>
        <strain evidence="2">Y486</strain>
    </source>
</reference>
<keyword evidence="1" id="KW-1133">Transmembrane helix</keyword>
<dbReference type="VEuPathDB" id="TriTrypDB:TvY486_1103240"/>
<dbReference type="EMBL" id="HE573027">
    <property type="protein sequence ID" value="CCC52840.1"/>
    <property type="molecule type" value="Genomic_DNA"/>
</dbReference>
<evidence type="ECO:0000313" key="2">
    <source>
        <dbReference type="EMBL" id="CCC52840.1"/>
    </source>
</evidence>
<evidence type="ECO:0000256" key="1">
    <source>
        <dbReference type="SAM" id="Phobius"/>
    </source>
</evidence>
<feature type="transmembrane region" description="Helical" evidence="1">
    <location>
        <begin position="51"/>
        <end position="71"/>
    </location>
</feature>
<dbReference type="AlphaFoldDB" id="G0UAK7"/>
<keyword evidence="1" id="KW-0812">Transmembrane</keyword>
<protein>
    <submittedName>
        <fullName evidence="2">Uncharacterized protein</fullName>
    </submittedName>
</protein>
<name>G0UAK7_TRYVY</name>
<accession>G0UAK7</accession>
<organism evidence="2">
    <name type="scientific">Trypanosoma vivax (strain Y486)</name>
    <dbReference type="NCBI Taxonomy" id="1055687"/>
    <lineage>
        <taxon>Eukaryota</taxon>
        <taxon>Discoba</taxon>
        <taxon>Euglenozoa</taxon>
        <taxon>Kinetoplastea</taxon>
        <taxon>Metakinetoplastina</taxon>
        <taxon>Trypanosomatida</taxon>
        <taxon>Trypanosomatidae</taxon>
        <taxon>Trypanosoma</taxon>
        <taxon>Duttonella</taxon>
    </lineage>
</organism>
<keyword evidence="1" id="KW-0472">Membrane</keyword>